<evidence type="ECO:0000256" key="1">
    <source>
        <dbReference type="SAM" id="Phobius"/>
    </source>
</evidence>
<feature type="transmembrane region" description="Helical" evidence="1">
    <location>
        <begin position="121"/>
        <end position="145"/>
    </location>
</feature>
<name>A0A852X4U3_9MICO</name>
<keyword evidence="3" id="KW-1185">Reference proteome</keyword>
<organism evidence="2 3">
    <name type="scientific">Janibacter alkaliphilus</name>
    <dbReference type="NCBI Taxonomy" id="1069963"/>
    <lineage>
        <taxon>Bacteria</taxon>
        <taxon>Bacillati</taxon>
        <taxon>Actinomycetota</taxon>
        <taxon>Actinomycetes</taxon>
        <taxon>Micrococcales</taxon>
        <taxon>Intrasporangiaceae</taxon>
        <taxon>Janibacter</taxon>
    </lineage>
</organism>
<feature type="transmembrane region" description="Helical" evidence="1">
    <location>
        <begin position="6"/>
        <end position="26"/>
    </location>
</feature>
<keyword evidence="1" id="KW-1133">Transmembrane helix</keyword>
<keyword evidence="1" id="KW-0812">Transmembrane</keyword>
<keyword evidence="1" id="KW-0472">Membrane</keyword>
<protein>
    <recommendedName>
        <fullName evidence="4">DUF2721 domain-containing protein</fullName>
    </recommendedName>
</protein>
<dbReference type="AlphaFoldDB" id="A0A852X4U3"/>
<evidence type="ECO:0000313" key="2">
    <source>
        <dbReference type="EMBL" id="NYG38056.1"/>
    </source>
</evidence>
<accession>A0A852X4U3</accession>
<evidence type="ECO:0000313" key="3">
    <source>
        <dbReference type="Proteomes" id="UP000592181"/>
    </source>
</evidence>
<gene>
    <name evidence="2" type="ORF">BJY28_002525</name>
</gene>
<proteinExistence type="predicted"/>
<dbReference type="EMBL" id="JACBZX010000001">
    <property type="protein sequence ID" value="NYG38056.1"/>
    <property type="molecule type" value="Genomic_DNA"/>
</dbReference>
<dbReference type="RefSeq" id="WP_179463313.1">
    <property type="nucleotide sequence ID" value="NZ_JACBZX010000001.1"/>
</dbReference>
<reference evidence="2 3" key="1">
    <citation type="submission" date="2020-07" db="EMBL/GenBank/DDBJ databases">
        <title>Sequencing the genomes of 1000 actinobacteria strains.</title>
        <authorList>
            <person name="Klenk H.-P."/>
        </authorList>
    </citation>
    <scope>NUCLEOTIDE SEQUENCE [LARGE SCALE GENOMIC DNA]</scope>
    <source>
        <strain evidence="2 3">DSM 24723</strain>
    </source>
</reference>
<dbReference type="Proteomes" id="UP000592181">
    <property type="component" value="Unassembled WGS sequence"/>
</dbReference>
<feature type="transmembrane region" description="Helical" evidence="1">
    <location>
        <begin position="92"/>
        <end position="115"/>
    </location>
</feature>
<sequence length="167" mass="18115">MDSQSTWSAVAAVAAIVPTLAVLFSFTSKALRRAGTPAHALEERDRLLSVADQLARAGDQDWALEYRVRADYVLADKLARYEAYRANPRMNALLSGTIVCYLLYLALAIASAIISDPHWKGAAALCALVAFVVTLAGGLTLLVTWKGFRAEVAARQRARTLGQLRQP</sequence>
<comment type="caution">
    <text evidence="2">The sequence shown here is derived from an EMBL/GenBank/DDBJ whole genome shotgun (WGS) entry which is preliminary data.</text>
</comment>
<evidence type="ECO:0008006" key="4">
    <source>
        <dbReference type="Google" id="ProtNLM"/>
    </source>
</evidence>